<dbReference type="Pfam" id="PF24681">
    <property type="entry name" value="Kelch_KLHDC2_KLHL20_DRC7"/>
    <property type="match status" value="1"/>
</dbReference>
<keyword evidence="4" id="KW-1185">Reference proteome</keyword>
<dbReference type="STRING" id="145388.A0A0D2LGZ1"/>
<dbReference type="KEGG" id="mng:MNEG_2195"/>
<keyword evidence="1" id="KW-0880">Kelch repeat</keyword>
<sequence>MAWQHHDFKDDPRTARAGHSATAVGKYVYVCGGRRGGHFFQDLIRYDTDSNTWETIYEELPFVARANHTATLVDEGVSGGKEIWLVGGQTNDDVVADCWALELGGNQFAWRQVHVRDERCLLMRTAHTAELHPRHPNEILIFGAPPVLAPG</sequence>
<dbReference type="PANTHER" id="PTHR46093">
    <property type="entry name" value="ACYL-COA-BINDING DOMAIN-CONTAINING PROTEIN 5"/>
    <property type="match status" value="1"/>
</dbReference>
<dbReference type="AlphaFoldDB" id="A0A0D2LGZ1"/>
<evidence type="ECO:0000313" key="3">
    <source>
        <dbReference type="EMBL" id="KIZ05759.1"/>
    </source>
</evidence>
<evidence type="ECO:0000313" key="4">
    <source>
        <dbReference type="Proteomes" id="UP000054498"/>
    </source>
</evidence>
<dbReference type="InterPro" id="IPR015915">
    <property type="entry name" value="Kelch-typ_b-propeller"/>
</dbReference>
<dbReference type="PANTHER" id="PTHR46093:SF18">
    <property type="entry name" value="FIBRONECTIN TYPE-III DOMAIN-CONTAINING PROTEIN"/>
    <property type="match status" value="1"/>
</dbReference>
<keyword evidence="2" id="KW-0677">Repeat</keyword>
<evidence type="ECO:0000256" key="2">
    <source>
        <dbReference type="ARBA" id="ARBA00022737"/>
    </source>
</evidence>
<dbReference type="SUPFAM" id="SSF117281">
    <property type="entry name" value="Kelch motif"/>
    <property type="match status" value="1"/>
</dbReference>
<evidence type="ECO:0000256" key="1">
    <source>
        <dbReference type="ARBA" id="ARBA00022441"/>
    </source>
</evidence>
<reference evidence="3 4" key="1">
    <citation type="journal article" date="2013" name="BMC Genomics">
        <title>Reconstruction of the lipid metabolism for the microalga Monoraphidium neglectum from its genome sequence reveals characteristics suitable for biofuel production.</title>
        <authorList>
            <person name="Bogen C."/>
            <person name="Al-Dilaimi A."/>
            <person name="Albersmeier A."/>
            <person name="Wichmann J."/>
            <person name="Grundmann M."/>
            <person name="Rupp O."/>
            <person name="Lauersen K.J."/>
            <person name="Blifernez-Klassen O."/>
            <person name="Kalinowski J."/>
            <person name="Goesmann A."/>
            <person name="Mussgnug J.H."/>
            <person name="Kruse O."/>
        </authorList>
    </citation>
    <scope>NUCLEOTIDE SEQUENCE [LARGE SCALE GENOMIC DNA]</scope>
    <source>
        <strain evidence="3 4">SAG 48.87</strain>
    </source>
</reference>
<gene>
    <name evidence="3" type="ORF">MNEG_2195</name>
</gene>
<dbReference type="OrthoDB" id="10251809at2759"/>
<organism evidence="3 4">
    <name type="scientific">Monoraphidium neglectum</name>
    <dbReference type="NCBI Taxonomy" id="145388"/>
    <lineage>
        <taxon>Eukaryota</taxon>
        <taxon>Viridiplantae</taxon>
        <taxon>Chlorophyta</taxon>
        <taxon>core chlorophytes</taxon>
        <taxon>Chlorophyceae</taxon>
        <taxon>CS clade</taxon>
        <taxon>Sphaeropleales</taxon>
        <taxon>Selenastraceae</taxon>
        <taxon>Monoraphidium</taxon>
    </lineage>
</organism>
<protein>
    <recommendedName>
        <fullName evidence="5">Kelch repeat-containing protein</fullName>
    </recommendedName>
</protein>
<dbReference type="RefSeq" id="XP_013904778.1">
    <property type="nucleotide sequence ID" value="XM_014049324.1"/>
</dbReference>
<name>A0A0D2LGZ1_9CHLO</name>
<dbReference type="Gene3D" id="2.120.10.80">
    <property type="entry name" value="Kelch-type beta propeller"/>
    <property type="match status" value="1"/>
</dbReference>
<dbReference type="GeneID" id="25735073"/>
<dbReference type="EMBL" id="KK100460">
    <property type="protein sequence ID" value="KIZ05759.1"/>
    <property type="molecule type" value="Genomic_DNA"/>
</dbReference>
<proteinExistence type="predicted"/>
<evidence type="ECO:0008006" key="5">
    <source>
        <dbReference type="Google" id="ProtNLM"/>
    </source>
</evidence>
<accession>A0A0D2LGZ1</accession>
<dbReference type="Proteomes" id="UP000054498">
    <property type="component" value="Unassembled WGS sequence"/>
</dbReference>